<evidence type="ECO:0000256" key="15">
    <source>
        <dbReference type="ARBA" id="ARBA00023267"/>
    </source>
</evidence>
<dbReference type="OrthoDB" id="196847at2759"/>
<keyword evidence="14" id="KW-0464">Manganese</keyword>
<proteinExistence type="predicted"/>
<feature type="domain" description="Lipoyl-binding" evidence="20">
    <location>
        <begin position="594"/>
        <end position="664"/>
    </location>
</feature>
<dbReference type="Pfam" id="PF02785">
    <property type="entry name" value="Biotin_carb_C"/>
    <property type="match status" value="1"/>
</dbReference>
<evidence type="ECO:0000256" key="16">
    <source>
        <dbReference type="ARBA" id="ARBA00031557"/>
    </source>
</evidence>
<protein>
    <recommendedName>
        <fullName evidence="5">Propionyl-CoA carboxylase alpha chain, mitochondrial</fullName>
        <ecNumber evidence="4">6.4.1.3</ecNumber>
    </recommendedName>
    <alternativeName>
        <fullName evidence="16">Propanoyl-CoA:carbon dioxide ligase subunit alpha</fullName>
    </alternativeName>
</protein>
<keyword evidence="10" id="KW-0460">Magnesium</keyword>
<keyword evidence="24" id="KW-1185">Reference proteome</keyword>
<feature type="non-terminal residue" evidence="23">
    <location>
        <position position="664"/>
    </location>
</feature>
<dbReference type="InterPro" id="IPR050856">
    <property type="entry name" value="Biotin_carboxylase_complex"/>
</dbReference>
<evidence type="ECO:0000256" key="6">
    <source>
        <dbReference type="ARBA" id="ARBA00022598"/>
    </source>
</evidence>
<comment type="caution">
    <text evidence="23">The sequence shown here is derived from an EMBL/GenBank/DDBJ whole genome shotgun (WGS) entry which is preliminary data.</text>
</comment>
<evidence type="ECO:0000259" key="20">
    <source>
        <dbReference type="PROSITE" id="PS50968"/>
    </source>
</evidence>
<dbReference type="Gene3D" id="3.30.1490.20">
    <property type="entry name" value="ATP-grasp fold, A domain"/>
    <property type="match status" value="1"/>
</dbReference>
<comment type="cofactor">
    <cofactor evidence="1">
        <name>biotin</name>
        <dbReference type="ChEBI" id="CHEBI:57586"/>
    </cofactor>
</comment>
<comment type="pathway">
    <text evidence="3">Metabolic intermediate metabolism; propanoyl-CoA degradation; succinyl-CoA from propanoyl-CoA: step 1/3.</text>
</comment>
<dbReference type="Gene3D" id="2.40.50.100">
    <property type="match status" value="1"/>
</dbReference>
<dbReference type="InterPro" id="IPR011053">
    <property type="entry name" value="Single_hybrid_motif"/>
</dbReference>
<feature type="domain" description="Biotin carboxylation" evidence="22">
    <location>
        <begin position="1"/>
        <end position="450"/>
    </location>
</feature>
<keyword evidence="15" id="KW-0092">Biotin</keyword>
<evidence type="ECO:0000313" key="23">
    <source>
        <dbReference type="EMBL" id="NXX47424.1"/>
    </source>
</evidence>
<dbReference type="Pfam" id="PF02786">
    <property type="entry name" value="CPSase_L_D2"/>
    <property type="match status" value="1"/>
</dbReference>
<evidence type="ECO:0000256" key="3">
    <source>
        <dbReference type="ARBA" id="ARBA00005060"/>
    </source>
</evidence>
<evidence type="ECO:0000256" key="12">
    <source>
        <dbReference type="ARBA" id="ARBA00022963"/>
    </source>
</evidence>
<sequence length="664" mass="72894">TFEKLLIANRGEIACRVIKTCKKMGIKTVAIHSDVDANAVHVKMADEAVCVGPAPTSKSYLNMDAIMEVIKKTRAQAVSLNESICCSFVSSWSLQASEGVTFIGPDTHAIQAMGDKIESKLLAKNAKVNTIPGFDGVVKDADEAVRIAREIGYPVMIKASAGGGGKGMRIAWDDEETRSSSRFSSQEAASSFGDDRLLIEKFIDNPRHIEIQVCVLADKHGNALWLNERECSIQRRNQKVVEEAPSTFLDPETRRAMGEQAVALAKAVKYSSAGTVEFLVDSSKNFYFLEMNTRLQVEHPVTECITGLDLVQEMIRVAKGYPLRLKQTDIPINGWAVECRVYAEDPYKSFGLPSIGKLSQYQEPLHVPGVRVDSGIQQGSDISIYYDPMISKLITYGSNRAEALKRMEEALDNYVIRGVAHNISLLREVIIHPRFVKGDISTKFLPEVYPDGFKGHKLTDLERRELLATAASLYVAEQLRSQRFLGTPRIPIAKSKRSSWELSVRLGDGIYPVAVSNDASSFSVEVDGMKLNVTSEWNLASPLLSVTIDGTQRIIQRLSRNASGDTSIQFLGTVYKLQILTKVAAELSKYMPEKAAEDTSSILRSPMPGAVVAVSVKPGDTVSEGQEICVIEAMKMQNSMIAAKTGKVSHLGVTGNHTQLVKED</sequence>
<dbReference type="EMBL" id="WAAF01014791">
    <property type="protein sequence ID" value="NXX47424.1"/>
    <property type="molecule type" value="Genomic_DNA"/>
</dbReference>
<dbReference type="InterPro" id="IPR011054">
    <property type="entry name" value="Rudment_hybrid_motif"/>
</dbReference>
<dbReference type="InterPro" id="IPR005479">
    <property type="entry name" value="CPAse_ATP-bd"/>
</dbReference>
<comment type="subcellular location">
    <subcellularLocation>
        <location evidence="2">Mitochondrion matrix</location>
    </subcellularLocation>
</comment>
<evidence type="ECO:0000256" key="11">
    <source>
        <dbReference type="ARBA" id="ARBA00022946"/>
    </source>
</evidence>
<dbReference type="CDD" id="cd06850">
    <property type="entry name" value="biotinyl_domain"/>
    <property type="match status" value="1"/>
</dbReference>
<evidence type="ECO:0000313" key="24">
    <source>
        <dbReference type="Proteomes" id="UP000627253"/>
    </source>
</evidence>
<dbReference type="Pfam" id="PF00364">
    <property type="entry name" value="Biotin_lipoyl"/>
    <property type="match status" value="1"/>
</dbReference>
<evidence type="ECO:0000256" key="4">
    <source>
        <dbReference type="ARBA" id="ARBA00013050"/>
    </source>
</evidence>
<keyword evidence="7" id="KW-0479">Metal-binding</keyword>
<dbReference type="Pfam" id="PF00289">
    <property type="entry name" value="Biotin_carb_N"/>
    <property type="match status" value="1"/>
</dbReference>
<evidence type="ECO:0000256" key="2">
    <source>
        <dbReference type="ARBA" id="ARBA00004305"/>
    </source>
</evidence>
<dbReference type="GO" id="GO:0046872">
    <property type="term" value="F:metal ion binding"/>
    <property type="evidence" value="ECO:0007669"/>
    <property type="project" value="UniProtKB-KW"/>
</dbReference>
<dbReference type="UniPathway" id="UPA00945">
    <property type="reaction ID" value="UER00908"/>
</dbReference>
<evidence type="ECO:0000256" key="1">
    <source>
        <dbReference type="ARBA" id="ARBA00001953"/>
    </source>
</evidence>
<evidence type="ECO:0000256" key="9">
    <source>
        <dbReference type="ARBA" id="ARBA00022840"/>
    </source>
</evidence>
<feature type="domain" description="ATP-grasp" evidence="21">
    <location>
        <begin position="120"/>
        <end position="319"/>
    </location>
</feature>
<dbReference type="PROSITE" id="PS00188">
    <property type="entry name" value="BIOTIN"/>
    <property type="match status" value="1"/>
</dbReference>
<dbReference type="PROSITE" id="PS00867">
    <property type="entry name" value="CPSASE_2"/>
    <property type="match status" value="1"/>
</dbReference>
<dbReference type="InterPro" id="IPR016185">
    <property type="entry name" value="PreATP-grasp_dom_sf"/>
</dbReference>
<evidence type="ECO:0000256" key="13">
    <source>
        <dbReference type="ARBA" id="ARBA00023098"/>
    </source>
</evidence>
<dbReference type="PROSITE" id="PS50975">
    <property type="entry name" value="ATP_GRASP"/>
    <property type="match status" value="1"/>
</dbReference>
<dbReference type="PROSITE" id="PS50968">
    <property type="entry name" value="BIOTINYL_LIPOYL"/>
    <property type="match status" value="1"/>
</dbReference>
<dbReference type="PROSITE" id="PS00866">
    <property type="entry name" value="CPSASE_1"/>
    <property type="match status" value="1"/>
</dbReference>
<accession>A0A852J382</accession>
<dbReference type="GO" id="GO:0004658">
    <property type="term" value="F:propionyl-CoA carboxylase activity"/>
    <property type="evidence" value="ECO:0007669"/>
    <property type="project" value="UniProtKB-EC"/>
</dbReference>
<evidence type="ECO:0000256" key="19">
    <source>
        <dbReference type="PROSITE-ProRule" id="PRU00409"/>
    </source>
</evidence>
<dbReference type="InterPro" id="IPR011764">
    <property type="entry name" value="Biotin_carboxylation_dom"/>
</dbReference>
<dbReference type="FunFam" id="3.30.470.20:FF:000028">
    <property type="entry name" value="Methylcrotonoyl-CoA carboxylase subunit alpha, mitochondrial"/>
    <property type="match status" value="1"/>
</dbReference>
<evidence type="ECO:0000256" key="7">
    <source>
        <dbReference type="ARBA" id="ARBA00022723"/>
    </source>
</evidence>
<dbReference type="PANTHER" id="PTHR18866">
    <property type="entry name" value="CARBOXYLASE:PYRUVATE/ACETYL-COA/PROPIONYL-COA CARBOXYLASE"/>
    <property type="match status" value="1"/>
</dbReference>
<dbReference type="Gene3D" id="3.30.700.30">
    <property type="match status" value="1"/>
</dbReference>
<dbReference type="Proteomes" id="UP000627253">
    <property type="component" value="Unassembled WGS sequence"/>
</dbReference>
<comment type="catalytic activity">
    <reaction evidence="17">
        <text>butanoyl-CoA + hydrogencarbonate + ATP = (2S)-ethylmalonyl-CoA + ADP + phosphate + H(+)</text>
        <dbReference type="Rhea" id="RHEA:59520"/>
        <dbReference type="ChEBI" id="CHEBI:15378"/>
        <dbReference type="ChEBI" id="CHEBI:17544"/>
        <dbReference type="ChEBI" id="CHEBI:30616"/>
        <dbReference type="ChEBI" id="CHEBI:43474"/>
        <dbReference type="ChEBI" id="CHEBI:57371"/>
        <dbReference type="ChEBI" id="CHEBI:60909"/>
        <dbReference type="ChEBI" id="CHEBI:456216"/>
    </reaction>
    <physiologicalReaction direction="left-to-right" evidence="17">
        <dbReference type="Rhea" id="RHEA:59521"/>
    </physiologicalReaction>
</comment>
<dbReference type="GO" id="GO:0016042">
    <property type="term" value="P:lipid catabolic process"/>
    <property type="evidence" value="ECO:0007669"/>
    <property type="project" value="UniProtKB-KW"/>
</dbReference>
<gene>
    <name evidence="23" type="primary">Pcca</name>
    <name evidence="23" type="ORF">TRILEU_R05895</name>
</gene>
<organism evidence="23 24">
    <name type="scientific">Tricholaema leucomelas</name>
    <name type="common">pied barbet</name>
    <dbReference type="NCBI Taxonomy" id="240729"/>
    <lineage>
        <taxon>Eukaryota</taxon>
        <taxon>Metazoa</taxon>
        <taxon>Chordata</taxon>
        <taxon>Craniata</taxon>
        <taxon>Vertebrata</taxon>
        <taxon>Euteleostomi</taxon>
        <taxon>Archelosauria</taxon>
        <taxon>Archosauria</taxon>
        <taxon>Dinosauria</taxon>
        <taxon>Saurischia</taxon>
        <taxon>Theropoda</taxon>
        <taxon>Coelurosauria</taxon>
        <taxon>Aves</taxon>
        <taxon>Neognathae</taxon>
        <taxon>Neoaves</taxon>
        <taxon>Telluraves</taxon>
        <taxon>Coraciimorphae</taxon>
        <taxon>Piciformes</taxon>
        <taxon>Lybiidae</taxon>
        <taxon>Tricholaema lacrymosa</taxon>
    </lineage>
</organism>
<dbReference type="PANTHER" id="PTHR18866:SF33">
    <property type="entry name" value="METHYLCROTONOYL-COA CARBOXYLASE SUBUNIT ALPHA, MITOCHONDRIAL-RELATED"/>
    <property type="match status" value="1"/>
</dbReference>
<dbReference type="InterPro" id="IPR011761">
    <property type="entry name" value="ATP-grasp"/>
</dbReference>
<dbReference type="EC" id="6.4.1.3" evidence="4"/>
<evidence type="ECO:0000256" key="18">
    <source>
        <dbReference type="ARBA" id="ARBA00049495"/>
    </source>
</evidence>
<dbReference type="Pfam" id="PF18140">
    <property type="entry name" value="PCC_BT"/>
    <property type="match status" value="1"/>
</dbReference>
<dbReference type="InterPro" id="IPR000089">
    <property type="entry name" value="Biotin_lipoyl"/>
</dbReference>
<keyword evidence="11" id="KW-0809">Transit peptide</keyword>
<evidence type="ECO:0000256" key="8">
    <source>
        <dbReference type="ARBA" id="ARBA00022741"/>
    </source>
</evidence>
<dbReference type="SUPFAM" id="SSF56059">
    <property type="entry name" value="Glutathione synthetase ATP-binding domain-like"/>
    <property type="match status" value="1"/>
</dbReference>
<feature type="non-terminal residue" evidence="23">
    <location>
        <position position="1"/>
    </location>
</feature>
<dbReference type="SUPFAM" id="SSF52440">
    <property type="entry name" value="PreATP-grasp domain"/>
    <property type="match status" value="1"/>
</dbReference>
<comment type="catalytic activity">
    <reaction evidence="18">
        <text>propanoyl-CoA + hydrogencarbonate + ATP = (S)-methylmalonyl-CoA + ADP + phosphate + H(+)</text>
        <dbReference type="Rhea" id="RHEA:23720"/>
        <dbReference type="ChEBI" id="CHEBI:15378"/>
        <dbReference type="ChEBI" id="CHEBI:17544"/>
        <dbReference type="ChEBI" id="CHEBI:30616"/>
        <dbReference type="ChEBI" id="CHEBI:43474"/>
        <dbReference type="ChEBI" id="CHEBI:57327"/>
        <dbReference type="ChEBI" id="CHEBI:57392"/>
        <dbReference type="ChEBI" id="CHEBI:456216"/>
        <dbReference type="EC" id="6.4.1.3"/>
    </reaction>
    <physiologicalReaction direction="left-to-right" evidence="18">
        <dbReference type="Rhea" id="RHEA:23721"/>
    </physiologicalReaction>
</comment>
<dbReference type="GO" id="GO:0005759">
    <property type="term" value="C:mitochondrial matrix"/>
    <property type="evidence" value="ECO:0007669"/>
    <property type="project" value="UniProtKB-SubCell"/>
</dbReference>
<dbReference type="InterPro" id="IPR005482">
    <property type="entry name" value="Biotin_COase_C"/>
</dbReference>
<keyword evidence="6" id="KW-0436">Ligase</keyword>
<keyword evidence="8 19" id="KW-0547">Nucleotide-binding</keyword>
<dbReference type="InterPro" id="IPR005481">
    <property type="entry name" value="BC-like_N"/>
</dbReference>
<keyword evidence="9 19" id="KW-0067">ATP-binding</keyword>
<dbReference type="Gene3D" id="3.40.50.20">
    <property type="match status" value="1"/>
</dbReference>
<dbReference type="InterPro" id="IPR041265">
    <property type="entry name" value="PCC_BT"/>
</dbReference>
<dbReference type="SUPFAM" id="SSF51230">
    <property type="entry name" value="Single hybrid motif"/>
    <property type="match status" value="1"/>
</dbReference>
<dbReference type="InterPro" id="IPR001882">
    <property type="entry name" value="Biotin_BS"/>
</dbReference>
<dbReference type="SMART" id="SM00878">
    <property type="entry name" value="Biotin_carb_C"/>
    <property type="match status" value="1"/>
</dbReference>
<dbReference type="FunFam" id="3.30.1490.20:FF:000003">
    <property type="entry name" value="acetyl-CoA carboxylase isoform X1"/>
    <property type="match status" value="1"/>
</dbReference>
<reference evidence="23" key="1">
    <citation type="submission" date="2020-02" db="EMBL/GenBank/DDBJ databases">
        <title>Bird 10,000 Genomes (B10K) Project - Family phase.</title>
        <authorList>
            <person name="Zhang G."/>
        </authorList>
    </citation>
    <scope>NUCLEOTIDE SEQUENCE</scope>
    <source>
        <strain evidence="23">B10K-DU-002-37</strain>
        <tissue evidence="23">Muscle</tissue>
    </source>
</reference>
<dbReference type="AlphaFoldDB" id="A0A852J382"/>
<dbReference type="SUPFAM" id="SSF51246">
    <property type="entry name" value="Rudiment single hybrid motif"/>
    <property type="match status" value="1"/>
</dbReference>
<dbReference type="Gene3D" id="3.30.470.20">
    <property type="entry name" value="ATP-grasp fold, B domain"/>
    <property type="match status" value="1"/>
</dbReference>
<evidence type="ECO:0000259" key="22">
    <source>
        <dbReference type="PROSITE" id="PS50979"/>
    </source>
</evidence>
<evidence type="ECO:0000259" key="21">
    <source>
        <dbReference type="PROSITE" id="PS50975"/>
    </source>
</evidence>
<dbReference type="PROSITE" id="PS50979">
    <property type="entry name" value="BC"/>
    <property type="match status" value="1"/>
</dbReference>
<name>A0A852J382_9PICI</name>
<dbReference type="GO" id="GO:0005524">
    <property type="term" value="F:ATP binding"/>
    <property type="evidence" value="ECO:0007669"/>
    <property type="project" value="UniProtKB-UniRule"/>
</dbReference>
<evidence type="ECO:0000256" key="5">
    <source>
        <dbReference type="ARBA" id="ARBA00018058"/>
    </source>
</evidence>
<evidence type="ECO:0000256" key="14">
    <source>
        <dbReference type="ARBA" id="ARBA00023211"/>
    </source>
</evidence>
<evidence type="ECO:0000256" key="10">
    <source>
        <dbReference type="ARBA" id="ARBA00022842"/>
    </source>
</evidence>
<keyword evidence="13" id="KW-0443">Lipid metabolism</keyword>
<evidence type="ECO:0000256" key="17">
    <source>
        <dbReference type="ARBA" id="ARBA00048208"/>
    </source>
</evidence>
<dbReference type="InterPro" id="IPR013815">
    <property type="entry name" value="ATP_grasp_subdomain_1"/>
</dbReference>
<keyword evidence="12" id="KW-0442">Lipid degradation</keyword>